<gene>
    <name evidence="2" type="ORF">BCL69_10887</name>
</gene>
<evidence type="ECO:0000259" key="1">
    <source>
        <dbReference type="Pfam" id="PF13612"/>
    </source>
</evidence>
<comment type="caution">
    <text evidence="2">The sequence shown here is derived from an EMBL/GenBank/DDBJ whole genome shotgun (WGS) entry which is preliminary data.</text>
</comment>
<protein>
    <submittedName>
        <fullName evidence="2">DDE family transposase</fullName>
    </submittedName>
</protein>
<proteinExistence type="predicted"/>
<accession>A0A5D3Y8F6</accession>
<organism evidence="2 3">
    <name type="scientific">Nitrosomonas communis</name>
    <dbReference type="NCBI Taxonomy" id="44574"/>
    <lineage>
        <taxon>Bacteria</taxon>
        <taxon>Pseudomonadati</taxon>
        <taxon>Pseudomonadota</taxon>
        <taxon>Betaproteobacteria</taxon>
        <taxon>Nitrosomonadales</taxon>
        <taxon>Nitrosomonadaceae</taxon>
        <taxon>Nitrosomonas</taxon>
    </lineage>
</organism>
<dbReference type="InterPro" id="IPR025668">
    <property type="entry name" value="Tnp_DDE_dom"/>
</dbReference>
<dbReference type="Pfam" id="PF13612">
    <property type="entry name" value="DDE_Tnp_1_3"/>
    <property type="match status" value="1"/>
</dbReference>
<dbReference type="AlphaFoldDB" id="A0A5D3Y8F6"/>
<name>A0A5D3Y8F6_9PROT</name>
<dbReference type="EMBL" id="VNHT01000088">
    <property type="protein sequence ID" value="TYP74439.1"/>
    <property type="molecule type" value="Genomic_DNA"/>
</dbReference>
<evidence type="ECO:0000313" key="2">
    <source>
        <dbReference type="EMBL" id="TYP74439.1"/>
    </source>
</evidence>
<dbReference type="Proteomes" id="UP000324176">
    <property type="component" value="Unassembled WGS sequence"/>
</dbReference>
<reference evidence="2 3" key="1">
    <citation type="submission" date="2019-07" db="EMBL/GenBank/DDBJ databases">
        <title>Active sludge and wastewater microbial communities from Klosterneuburg, Austria.</title>
        <authorList>
            <person name="Wagner M."/>
        </authorList>
    </citation>
    <scope>NUCLEOTIDE SEQUENCE [LARGE SCALE GENOMIC DNA]</scope>
    <source>
        <strain evidence="2 3">Nm2</strain>
    </source>
</reference>
<sequence>MLGFAHLMVRYPKLALLLPLFNKLLLGKCSIIETVNDQLKNISQIEHSRHRSVFNFFVNLIAGLVAYTFREKKPSLNIRLPQALPDVIT</sequence>
<evidence type="ECO:0000313" key="3">
    <source>
        <dbReference type="Proteomes" id="UP000324176"/>
    </source>
</evidence>
<feature type="domain" description="Transposase DDE" evidence="1">
    <location>
        <begin position="17"/>
        <end position="53"/>
    </location>
</feature>